<dbReference type="SUPFAM" id="SSF47384">
    <property type="entry name" value="Homodimeric domain of signal transducing histidine kinase"/>
    <property type="match status" value="1"/>
</dbReference>
<sequence length="405" mass="43238">MNWRSSTLRFATLVFALQLVAAAILLLGVAILLRVGAEADAIDLARNQRDDLLAIHDEGGLAALRRDVAARAQERGEHFTVLLLVDGKGRRLAGNLAALPPRLVPGAPYTAVRARREGHRTPETMLVQVARLGGGARLLTGTVFEKQREIFAQLRAITLLSLVSACGLAALAAFVLTRLIVRRLKGTVATLQAVRAGQLDRRIPIDTSGDAFARLGSEINRALDRVAQLNGELKLATDSLGHDLKSPLTRLRTVLDRMAGEAAGSALEPLIAQASGESERLLAIVETSLSITRAEAGIGRESFAPCDLQGVLETMVDIYEPVFEDLGRAIVLAPGPHARRAVHRQLLDTALANLVDNALKYGAGTVTLGLTARGEDIALFVADEGPGIPAARRAEALRRHGRLDA</sequence>
<dbReference type="EMBL" id="JALHLF010000123">
    <property type="protein sequence ID" value="MCJ2184631.1"/>
    <property type="molecule type" value="Genomic_DNA"/>
</dbReference>
<protein>
    <recommendedName>
        <fullName evidence="3">histidine kinase</fullName>
        <ecNumber evidence="3">2.7.13.3</ecNumber>
    </recommendedName>
</protein>
<keyword evidence="9" id="KW-0902">Two-component regulatory system</keyword>
<dbReference type="Gene3D" id="3.30.565.10">
    <property type="entry name" value="Histidine kinase-like ATPase, C-terminal domain"/>
    <property type="match status" value="1"/>
</dbReference>
<dbReference type="InterPro" id="IPR050428">
    <property type="entry name" value="TCS_sensor_his_kinase"/>
</dbReference>
<evidence type="ECO:0000256" key="3">
    <source>
        <dbReference type="ARBA" id="ARBA00012438"/>
    </source>
</evidence>
<dbReference type="SMART" id="SM00388">
    <property type="entry name" value="HisKA"/>
    <property type="match status" value="1"/>
</dbReference>
<dbReference type="PANTHER" id="PTHR45436:SF8">
    <property type="entry name" value="HISTIDINE KINASE"/>
    <property type="match status" value="1"/>
</dbReference>
<evidence type="ECO:0000256" key="10">
    <source>
        <dbReference type="SAM" id="Phobius"/>
    </source>
</evidence>
<reference evidence="13" key="1">
    <citation type="submission" date="2022-03" db="EMBL/GenBank/DDBJ databases">
        <title>Identification of a novel bacterium isolated from mangrove sediments.</title>
        <authorList>
            <person name="Pan X."/>
        </authorList>
    </citation>
    <scope>NUCLEOTIDE SEQUENCE</scope>
    <source>
        <strain evidence="13">B1949</strain>
    </source>
</reference>
<dbReference type="RefSeq" id="WP_244023660.1">
    <property type="nucleotide sequence ID" value="NZ_JALHLF010000123.1"/>
</dbReference>
<evidence type="ECO:0000256" key="2">
    <source>
        <dbReference type="ARBA" id="ARBA00004370"/>
    </source>
</evidence>
<dbReference type="InterPro" id="IPR005467">
    <property type="entry name" value="His_kinase_dom"/>
</dbReference>
<keyword evidence="8 10" id="KW-1133">Transmembrane helix</keyword>
<dbReference type="InterPro" id="IPR036890">
    <property type="entry name" value="HATPase_C_sf"/>
</dbReference>
<feature type="domain" description="HAMP" evidence="12">
    <location>
        <begin position="178"/>
        <end position="231"/>
    </location>
</feature>
<dbReference type="PANTHER" id="PTHR45436">
    <property type="entry name" value="SENSOR HISTIDINE KINASE YKOH"/>
    <property type="match status" value="1"/>
</dbReference>
<feature type="domain" description="Histidine kinase" evidence="11">
    <location>
        <begin position="239"/>
        <end position="405"/>
    </location>
</feature>
<comment type="subcellular location">
    <subcellularLocation>
        <location evidence="2">Membrane</location>
    </subcellularLocation>
</comment>
<keyword evidence="6 10" id="KW-0812">Transmembrane</keyword>
<dbReference type="PROSITE" id="PS50885">
    <property type="entry name" value="HAMP"/>
    <property type="match status" value="1"/>
</dbReference>
<dbReference type="PROSITE" id="PS50109">
    <property type="entry name" value="HIS_KIN"/>
    <property type="match status" value="1"/>
</dbReference>
<dbReference type="InterPro" id="IPR003661">
    <property type="entry name" value="HisK_dim/P_dom"/>
</dbReference>
<dbReference type="InterPro" id="IPR003660">
    <property type="entry name" value="HAMP_dom"/>
</dbReference>
<keyword evidence="5" id="KW-0808">Transferase</keyword>
<evidence type="ECO:0000256" key="9">
    <source>
        <dbReference type="ARBA" id="ARBA00023012"/>
    </source>
</evidence>
<evidence type="ECO:0000256" key="8">
    <source>
        <dbReference type="ARBA" id="ARBA00022989"/>
    </source>
</evidence>
<feature type="transmembrane region" description="Helical" evidence="10">
    <location>
        <begin position="156"/>
        <end position="176"/>
    </location>
</feature>
<dbReference type="Proteomes" id="UP001162881">
    <property type="component" value="Unassembled WGS sequence"/>
</dbReference>
<evidence type="ECO:0000256" key="7">
    <source>
        <dbReference type="ARBA" id="ARBA00022777"/>
    </source>
</evidence>
<dbReference type="SUPFAM" id="SSF55874">
    <property type="entry name" value="ATPase domain of HSP90 chaperone/DNA topoisomerase II/histidine kinase"/>
    <property type="match status" value="1"/>
</dbReference>
<proteinExistence type="predicted"/>
<evidence type="ECO:0000256" key="4">
    <source>
        <dbReference type="ARBA" id="ARBA00022553"/>
    </source>
</evidence>
<dbReference type="GO" id="GO:0016301">
    <property type="term" value="F:kinase activity"/>
    <property type="evidence" value="ECO:0007669"/>
    <property type="project" value="UniProtKB-KW"/>
</dbReference>
<evidence type="ECO:0000313" key="14">
    <source>
        <dbReference type="Proteomes" id="UP001162881"/>
    </source>
</evidence>
<keyword evidence="7 13" id="KW-0418">Kinase</keyword>
<dbReference type="Gene3D" id="6.10.340.10">
    <property type="match status" value="1"/>
</dbReference>
<dbReference type="CDD" id="cd00082">
    <property type="entry name" value="HisKA"/>
    <property type="match status" value="1"/>
</dbReference>
<evidence type="ECO:0000256" key="6">
    <source>
        <dbReference type="ARBA" id="ARBA00022692"/>
    </source>
</evidence>
<dbReference type="Pfam" id="PF00672">
    <property type="entry name" value="HAMP"/>
    <property type="match status" value="1"/>
</dbReference>
<dbReference type="InterPro" id="IPR003594">
    <property type="entry name" value="HATPase_dom"/>
</dbReference>
<comment type="catalytic activity">
    <reaction evidence="1">
        <text>ATP + protein L-histidine = ADP + protein N-phospho-L-histidine.</text>
        <dbReference type="EC" id="2.7.13.3"/>
    </reaction>
</comment>
<dbReference type="InterPro" id="IPR036097">
    <property type="entry name" value="HisK_dim/P_sf"/>
</dbReference>
<gene>
    <name evidence="13" type="ORF">MTR62_18335</name>
</gene>
<dbReference type="SMART" id="SM00304">
    <property type="entry name" value="HAMP"/>
    <property type="match status" value="1"/>
</dbReference>
<evidence type="ECO:0000256" key="1">
    <source>
        <dbReference type="ARBA" id="ARBA00000085"/>
    </source>
</evidence>
<dbReference type="EC" id="2.7.13.3" evidence="3"/>
<dbReference type="Pfam" id="PF02518">
    <property type="entry name" value="HATPase_c"/>
    <property type="match status" value="1"/>
</dbReference>
<accession>A0ABT0BHT2</accession>
<evidence type="ECO:0000259" key="12">
    <source>
        <dbReference type="PROSITE" id="PS50885"/>
    </source>
</evidence>
<organism evidence="13 14">
    <name type="scientific">Novosphingobium organovorum</name>
    <dbReference type="NCBI Taxonomy" id="2930092"/>
    <lineage>
        <taxon>Bacteria</taxon>
        <taxon>Pseudomonadati</taxon>
        <taxon>Pseudomonadota</taxon>
        <taxon>Alphaproteobacteria</taxon>
        <taxon>Sphingomonadales</taxon>
        <taxon>Sphingomonadaceae</taxon>
        <taxon>Novosphingobium</taxon>
    </lineage>
</organism>
<keyword evidence="10" id="KW-0472">Membrane</keyword>
<keyword evidence="14" id="KW-1185">Reference proteome</keyword>
<keyword evidence="4" id="KW-0597">Phosphoprotein</keyword>
<evidence type="ECO:0000313" key="13">
    <source>
        <dbReference type="EMBL" id="MCJ2184631.1"/>
    </source>
</evidence>
<evidence type="ECO:0000259" key="11">
    <source>
        <dbReference type="PROSITE" id="PS50109"/>
    </source>
</evidence>
<feature type="non-terminal residue" evidence="13">
    <location>
        <position position="405"/>
    </location>
</feature>
<evidence type="ECO:0000256" key="5">
    <source>
        <dbReference type="ARBA" id="ARBA00022679"/>
    </source>
</evidence>
<comment type="caution">
    <text evidence="13">The sequence shown here is derived from an EMBL/GenBank/DDBJ whole genome shotgun (WGS) entry which is preliminary data.</text>
</comment>
<name>A0ABT0BHT2_9SPHN</name>